<proteinExistence type="predicted"/>
<dbReference type="Gene3D" id="2.170.270.10">
    <property type="entry name" value="SET domain"/>
    <property type="match status" value="1"/>
</dbReference>
<dbReference type="AlphaFoldDB" id="A0AAE1UI36"/>
<dbReference type="SUPFAM" id="SSF144232">
    <property type="entry name" value="HIT/MYND zinc finger-like"/>
    <property type="match status" value="1"/>
</dbReference>
<name>A0AAE1UI36_9EUCA</name>
<organism evidence="6 7">
    <name type="scientific">Petrolisthes manimaculis</name>
    <dbReference type="NCBI Taxonomy" id="1843537"/>
    <lineage>
        <taxon>Eukaryota</taxon>
        <taxon>Metazoa</taxon>
        <taxon>Ecdysozoa</taxon>
        <taxon>Arthropoda</taxon>
        <taxon>Crustacea</taxon>
        <taxon>Multicrustacea</taxon>
        <taxon>Malacostraca</taxon>
        <taxon>Eumalacostraca</taxon>
        <taxon>Eucarida</taxon>
        <taxon>Decapoda</taxon>
        <taxon>Pleocyemata</taxon>
        <taxon>Anomura</taxon>
        <taxon>Galatheoidea</taxon>
        <taxon>Porcellanidae</taxon>
        <taxon>Petrolisthes</taxon>
    </lineage>
</organism>
<dbReference type="InterPro" id="IPR046341">
    <property type="entry name" value="SET_dom_sf"/>
</dbReference>
<dbReference type="SUPFAM" id="SSF82199">
    <property type="entry name" value="SET domain"/>
    <property type="match status" value="1"/>
</dbReference>
<dbReference type="PROSITE" id="PS50865">
    <property type="entry name" value="ZF_MYND_2"/>
    <property type="match status" value="1"/>
</dbReference>
<evidence type="ECO:0000313" key="7">
    <source>
        <dbReference type="Proteomes" id="UP001292094"/>
    </source>
</evidence>
<evidence type="ECO:0000256" key="3">
    <source>
        <dbReference type="ARBA" id="ARBA00022833"/>
    </source>
</evidence>
<dbReference type="Gene3D" id="6.10.140.2220">
    <property type="match status" value="2"/>
</dbReference>
<dbReference type="InterPro" id="IPR002893">
    <property type="entry name" value="Znf_MYND"/>
</dbReference>
<reference evidence="6" key="1">
    <citation type="submission" date="2023-11" db="EMBL/GenBank/DDBJ databases">
        <title>Genome assemblies of two species of porcelain crab, Petrolisthes cinctipes and Petrolisthes manimaculis (Anomura: Porcellanidae).</title>
        <authorList>
            <person name="Angst P."/>
        </authorList>
    </citation>
    <scope>NUCLEOTIDE SEQUENCE</scope>
    <source>
        <strain evidence="6">PB745_02</strain>
        <tissue evidence="6">Gill</tissue>
    </source>
</reference>
<accession>A0AAE1UI36</accession>
<keyword evidence="7" id="KW-1185">Reference proteome</keyword>
<feature type="domain" description="MYND-type" evidence="5">
    <location>
        <begin position="10"/>
        <end position="46"/>
    </location>
</feature>
<comment type="caution">
    <text evidence="6">The sequence shown here is derived from an EMBL/GenBank/DDBJ whole genome shotgun (WGS) entry which is preliminary data.</text>
</comment>
<evidence type="ECO:0000313" key="6">
    <source>
        <dbReference type="EMBL" id="KAK4321126.1"/>
    </source>
</evidence>
<evidence type="ECO:0000256" key="2">
    <source>
        <dbReference type="ARBA" id="ARBA00022771"/>
    </source>
</evidence>
<keyword evidence="3" id="KW-0862">Zinc</keyword>
<keyword evidence="2 4" id="KW-0863">Zinc-finger</keyword>
<dbReference type="InterPro" id="IPR053010">
    <property type="entry name" value="SET_SmydA-8"/>
</dbReference>
<dbReference type="PANTHER" id="PTHR46455">
    <property type="entry name" value="SET AND MYND DOMAIN CONTAINING, ARTHROPOD-SPECIFIC, MEMBER 4, ISOFORM A"/>
    <property type="match status" value="1"/>
</dbReference>
<dbReference type="CDD" id="cd20071">
    <property type="entry name" value="SET_SMYD"/>
    <property type="match status" value="1"/>
</dbReference>
<dbReference type="Proteomes" id="UP001292094">
    <property type="component" value="Unassembled WGS sequence"/>
</dbReference>
<dbReference type="GO" id="GO:0008270">
    <property type="term" value="F:zinc ion binding"/>
    <property type="evidence" value="ECO:0007669"/>
    <property type="project" value="UniProtKB-KW"/>
</dbReference>
<sequence>MGEGGVVGECGWCRGVAETKCTGCRAVYYCSRECQKKGWPHHKDNCRPVTVSKNKECGRFLVASRDLSVDDLVLTEAPLVLGPKPDTEPLCLGCYRKLNGSYRCSRCSWPLCGVACESSPDHQPECEVTKAAGITVPLNNTHGAAQQLYEIVTPLRCLVLANREPKKWRGWCERVNARYQSAVANTGGPHQLRLSQQHTVQVLRDVFKISQFTDASEATIHTVLGMLQVNHVPTKLPYNEVQAIYPTASLLTHSCMPNTKPLIKDGKLILQASDPIKQGQPITAIYTDILWGTRARRDHLRHTRLLSCSCRRCVDPTELGTNFSALVCRRCSQSVLPATPLDDQSPWTCVGCSHEVIVEEVLRTSLALGAAVEVALASPTIPTLEALQKEWLPRVHPNHYHLHAVKHSLLQLYGRNKEKADENERDEAHWQEIAKKEKACKEFLTVCSRLDPSTAQTIPFVGLTFYEYHKTILQNAQRQFAQNKLTKHQLKKRMLLSKALLKKTMEIFKNEAEDTPEGQLCRTCEEEVIRIGKWMLAVGLV</sequence>
<protein>
    <recommendedName>
        <fullName evidence="5">MYND-type domain-containing protein</fullName>
    </recommendedName>
</protein>
<gene>
    <name evidence="6" type="ORF">Pmani_008071</name>
</gene>
<dbReference type="Pfam" id="PF01753">
    <property type="entry name" value="zf-MYND"/>
    <property type="match status" value="1"/>
</dbReference>
<evidence type="ECO:0000256" key="1">
    <source>
        <dbReference type="ARBA" id="ARBA00022723"/>
    </source>
</evidence>
<dbReference type="PROSITE" id="PS01360">
    <property type="entry name" value="ZF_MYND_1"/>
    <property type="match status" value="1"/>
</dbReference>
<dbReference type="PANTHER" id="PTHR46455:SF2">
    <property type="entry name" value="AT24727P"/>
    <property type="match status" value="1"/>
</dbReference>
<dbReference type="Gene3D" id="1.10.220.160">
    <property type="match status" value="1"/>
</dbReference>
<evidence type="ECO:0000256" key="4">
    <source>
        <dbReference type="PROSITE-ProRule" id="PRU00134"/>
    </source>
</evidence>
<evidence type="ECO:0000259" key="5">
    <source>
        <dbReference type="PROSITE" id="PS50865"/>
    </source>
</evidence>
<keyword evidence="1" id="KW-0479">Metal-binding</keyword>
<dbReference type="EMBL" id="JAWZYT010000618">
    <property type="protein sequence ID" value="KAK4321126.1"/>
    <property type="molecule type" value="Genomic_DNA"/>
</dbReference>